<dbReference type="AlphaFoldDB" id="A0A6A5GIG4"/>
<evidence type="ECO:0000259" key="1">
    <source>
        <dbReference type="Pfam" id="PF08719"/>
    </source>
</evidence>
<evidence type="ECO:0000313" key="3">
    <source>
        <dbReference type="Proteomes" id="UP000483820"/>
    </source>
</evidence>
<proteinExistence type="predicted"/>
<evidence type="ECO:0000313" key="2">
    <source>
        <dbReference type="EMBL" id="KAF1754980.1"/>
    </source>
</evidence>
<dbReference type="NCBIfam" id="TIGR02464">
    <property type="entry name" value="ribofla_fusion"/>
    <property type="match status" value="1"/>
</dbReference>
<accession>A0A6A5GIG4</accession>
<dbReference type="Proteomes" id="UP000483820">
    <property type="component" value="Chromosome V"/>
</dbReference>
<dbReference type="InterPro" id="IPR037238">
    <property type="entry name" value="YbiA-like_sf"/>
</dbReference>
<dbReference type="RefSeq" id="XP_003104553.2">
    <property type="nucleotide sequence ID" value="XM_003104505.2"/>
</dbReference>
<reference evidence="2 3" key="1">
    <citation type="submission" date="2019-12" db="EMBL/GenBank/DDBJ databases">
        <title>Chromosome-level assembly of the Caenorhabditis remanei genome.</title>
        <authorList>
            <person name="Teterina A.A."/>
            <person name="Willis J.H."/>
            <person name="Phillips P.C."/>
        </authorList>
    </citation>
    <scope>NUCLEOTIDE SEQUENCE [LARGE SCALE GENOMIC DNA]</scope>
    <source>
        <strain evidence="2 3">PX506</strain>
        <tissue evidence="2">Whole organism</tissue>
    </source>
</reference>
<dbReference type="Pfam" id="PF08719">
    <property type="entry name" value="NADAR"/>
    <property type="match status" value="1"/>
</dbReference>
<dbReference type="Gene3D" id="1.10.357.40">
    <property type="entry name" value="YbiA-like"/>
    <property type="match status" value="1"/>
</dbReference>
<dbReference type="SUPFAM" id="SSF143990">
    <property type="entry name" value="YbiA-like"/>
    <property type="match status" value="1"/>
</dbReference>
<comment type="caution">
    <text evidence="2">The sequence shown here is derived from an EMBL/GenBank/DDBJ whole genome shotgun (WGS) entry which is preliminary data.</text>
</comment>
<protein>
    <recommendedName>
        <fullName evidence="1">NADAR domain-containing protein</fullName>
    </recommendedName>
</protein>
<dbReference type="CTD" id="9808927"/>
<dbReference type="KEGG" id="crq:GCK72_021546"/>
<gene>
    <name evidence="2" type="ORF">GCK72_021546</name>
</gene>
<dbReference type="CDD" id="cd15457">
    <property type="entry name" value="NADAR"/>
    <property type="match status" value="1"/>
</dbReference>
<feature type="domain" description="NADAR" evidence="1">
    <location>
        <begin position="20"/>
        <end position="186"/>
    </location>
</feature>
<dbReference type="GeneID" id="9808927"/>
<name>A0A6A5GIG4_CAERE</name>
<organism evidence="2 3">
    <name type="scientific">Caenorhabditis remanei</name>
    <name type="common">Caenorhabditis vulgaris</name>
    <dbReference type="NCBI Taxonomy" id="31234"/>
    <lineage>
        <taxon>Eukaryota</taxon>
        <taxon>Metazoa</taxon>
        <taxon>Ecdysozoa</taxon>
        <taxon>Nematoda</taxon>
        <taxon>Chromadorea</taxon>
        <taxon>Rhabditida</taxon>
        <taxon>Rhabditina</taxon>
        <taxon>Rhabditomorpha</taxon>
        <taxon>Rhabditoidea</taxon>
        <taxon>Rhabditidae</taxon>
        <taxon>Peloderinae</taxon>
        <taxon>Caenorhabditis</taxon>
    </lineage>
</organism>
<dbReference type="EMBL" id="WUAV01000005">
    <property type="protein sequence ID" value="KAF1754980.1"/>
    <property type="molecule type" value="Genomic_DNA"/>
</dbReference>
<sequence>MQQHTRIQKSAKTRKVYVLFYEDDSCFSNFHPADFEAETVKKLVNPEMFKEEETLKFNCSEQYFMYHKALIVGDKKAAEFIHNCKHPMPMKMAGRKLNMNRNDIDKWSEKSREVMYYACLAKFSQNLELRKLLFRTKDMILVEASGNDAIWGIGIWKEDPRAQNEESWHGTNWLGEILDRIREELWEKAEFQTERKEIEKETVETRIMFLEALKNI</sequence>
<dbReference type="InterPro" id="IPR012816">
    <property type="entry name" value="NADAR"/>
</dbReference>